<dbReference type="GO" id="GO:0046872">
    <property type="term" value="F:metal ion binding"/>
    <property type="evidence" value="ECO:0007669"/>
    <property type="project" value="UniProtKB-KW"/>
</dbReference>
<evidence type="ECO:0000256" key="2">
    <source>
        <dbReference type="ARBA" id="ARBA00001947"/>
    </source>
</evidence>
<evidence type="ECO:0000256" key="11">
    <source>
        <dbReference type="ARBA" id="ARBA00024870"/>
    </source>
</evidence>
<evidence type="ECO:0000256" key="6">
    <source>
        <dbReference type="ARBA" id="ARBA00018546"/>
    </source>
</evidence>
<evidence type="ECO:0000256" key="4">
    <source>
        <dbReference type="ARBA" id="ARBA00009390"/>
    </source>
</evidence>
<dbReference type="GO" id="GO:0006516">
    <property type="term" value="P:glycoprotein catabolic process"/>
    <property type="evidence" value="ECO:0007669"/>
    <property type="project" value="InterPro"/>
</dbReference>
<dbReference type="InterPro" id="IPR002931">
    <property type="entry name" value="Transglutaminase-like"/>
</dbReference>
<dbReference type="GO" id="GO:0005829">
    <property type="term" value="C:cytosol"/>
    <property type="evidence" value="ECO:0007669"/>
    <property type="project" value="TreeGrafter"/>
</dbReference>
<comment type="similarity">
    <text evidence="4 13">Belongs to the transglutaminase-like superfamily. PNGase family.</text>
</comment>
<protein>
    <recommendedName>
        <fullName evidence="6">Peptide-N(4)-(N-acetyl-beta-glucosaminyl)asparagine amidase</fullName>
        <ecNumber evidence="5">3.5.1.52</ecNumber>
    </recommendedName>
    <alternativeName>
        <fullName evidence="12">Peptide:N-glycanase</fullName>
    </alternativeName>
</protein>
<evidence type="ECO:0000256" key="7">
    <source>
        <dbReference type="ARBA" id="ARBA00022490"/>
    </source>
</evidence>
<comment type="function">
    <text evidence="11">Specifically deglycosylates the denatured form of N-linked glycoproteins in the cytoplasm and assists their proteasome-mediated degradation. Cleaves the beta-aspartyl-glucosamine (GlcNAc) of the glycan and the amide side chain of Asn, converting Asn to Asp. Prefers proteins containing high-mannose over those bearing complex type oligosaccharides. Can recognize misfolded proteins in the endoplasmic reticulum that are exported to the cytosol to be destroyed and deglycosylate them, while it has no activity toward native proteins. Deglycosylation is a prerequisite for subsequent proteasome-mediated degradation of some, but not all, misfolded glycoproteins.</text>
</comment>
<dbReference type="AlphaFoldDB" id="A0A482XGH9"/>
<evidence type="ECO:0000256" key="3">
    <source>
        <dbReference type="ARBA" id="ARBA00004496"/>
    </source>
</evidence>
<dbReference type="EMBL" id="QKKF02010319">
    <property type="protein sequence ID" value="RZF44842.1"/>
    <property type="molecule type" value="Genomic_DNA"/>
</dbReference>
<feature type="region of interest" description="Disordered" evidence="14">
    <location>
        <begin position="104"/>
        <end position="139"/>
    </location>
</feature>
<comment type="subcellular location">
    <subcellularLocation>
        <location evidence="3">Cytoplasm</location>
    </subcellularLocation>
</comment>
<evidence type="ECO:0000256" key="5">
    <source>
        <dbReference type="ARBA" id="ARBA00012158"/>
    </source>
</evidence>
<name>A0A482XGH9_LAOST</name>
<dbReference type="PANTHER" id="PTHR12143">
    <property type="entry name" value="PEPTIDE N-GLYCANASE PNGASE -RELATED"/>
    <property type="match status" value="1"/>
</dbReference>
<dbReference type="Pfam" id="PF04721">
    <property type="entry name" value="PAW"/>
    <property type="match status" value="1"/>
</dbReference>
<keyword evidence="8" id="KW-0479">Metal-binding</keyword>
<dbReference type="Proteomes" id="UP000291343">
    <property type="component" value="Unassembled WGS sequence"/>
</dbReference>
<evidence type="ECO:0000259" key="15">
    <source>
        <dbReference type="PROSITE" id="PS51398"/>
    </source>
</evidence>
<dbReference type="PROSITE" id="PS51398">
    <property type="entry name" value="PAW"/>
    <property type="match status" value="1"/>
</dbReference>
<dbReference type="EC" id="3.5.1.52" evidence="5"/>
<keyword evidence="10" id="KW-0862">Zinc</keyword>
<evidence type="ECO:0000256" key="9">
    <source>
        <dbReference type="ARBA" id="ARBA00022801"/>
    </source>
</evidence>
<proteinExistence type="inferred from homology"/>
<dbReference type="GO" id="GO:0005634">
    <property type="term" value="C:nucleus"/>
    <property type="evidence" value="ECO:0007669"/>
    <property type="project" value="TreeGrafter"/>
</dbReference>
<evidence type="ECO:0000313" key="17">
    <source>
        <dbReference type="Proteomes" id="UP000291343"/>
    </source>
</evidence>
<dbReference type="FunCoup" id="A0A482XGH9">
    <property type="interactions" value="2167"/>
</dbReference>
<dbReference type="OrthoDB" id="409136at2759"/>
<gene>
    <name evidence="16" type="ORF">LSTR_LSTR000794</name>
</gene>
<comment type="caution">
    <text evidence="16">The sequence shown here is derived from an EMBL/GenBank/DDBJ whole genome shotgun (WGS) entry which is preliminary data.</text>
</comment>
<dbReference type="InterPro" id="IPR008979">
    <property type="entry name" value="Galactose-bd-like_sf"/>
</dbReference>
<dbReference type="InParanoid" id="A0A482XGH9"/>
<dbReference type="InterPro" id="IPR038680">
    <property type="entry name" value="PAW_sf"/>
</dbReference>
<dbReference type="SMART" id="SM00613">
    <property type="entry name" value="PAW"/>
    <property type="match status" value="1"/>
</dbReference>
<dbReference type="Gene3D" id="2.20.25.10">
    <property type="match status" value="1"/>
</dbReference>
<keyword evidence="7" id="KW-0963">Cytoplasm</keyword>
<evidence type="ECO:0000256" key="8">
    <source>
        <dbReference type="ARBA" id="ARBA00022723"/>
    </source>
</evidence>
<dbReference type="InterPro" id="IPR018997">
    <property type="entry name" value="PUB_domain"/>
</dbReference>
<feature type="compositionally biased region" description="Low complexity" evidence="14">
    <location>
        <begin position="128"/>
        <end position="139"/>
    </location>
</feature>
<evidence type="ECO:0000313" key="16">
    <source>
        <dbReference type="EMBL" id="RZF44842.1"/>
    </source>
</evidence>
<dbReference type="Gene3D" id="3.10.620.30">
    <property type="match status" value="1"/>
</dbReference>
<sequence length="652" mass="74466">MRMDKDKKINFSCIDSLEQNPPESFLKVSFIILKLIHNVLLFPSDQKFRKIRLENPTIKKYVLPAIGAMECLFEMGFQEGDDGLVLPTNASLELLKAFQTEIQKRRNKSTQQKDKINENSSRQPFIRASSASSGSSPAQSCSSNSLSRIECQVFQSINTYLEIVKQYEDESLKNEGRSLVPLSKLMSDFESKIRSVQSSAKKSSSEDLNETSLQQILFLETLMMWFKNDFFKWMDNPTCSYCQSTSTVFLARNKDPTGEFGGASIEIYQCQMCANRVYCPRYNDVSKLLTTRCGRCGEWAICFTFFCRVCGYDARLVLDWTDHLWTEVYIAPEQRWIHFDACEGVLDSPLMYEIGWKKSISYIIAFSRDEVQDVTWRYTSNFASALQRRNSCSEDDLIMRIASVNDSLRSSFSQPRLKYLRNRHVRELTDFLSAPQPKAGEKFGGRLSGSLAWRISRGENYTHQPHTWTPTADEVISKVMIISYDCVKDEYSRACGEGQFQKCTSGWQRGLFSYDSIFRKEENDWKKVYLCRKEESKVGSLEWAFNVESSGLEMDCVDISFSSETFSENASITLVAYASDEKILSTPVTSSLNKTISGLKSKTSLVLKVVVEGGEGDHAWQHAQLFRQSTDRSSNSESTPPFCVTIRMKPKN</sequence>
<comment type="catalytic activity">
    <reaction evidence="1">
        <text>Hydrolysis of an N(4)-(acetyl-beta-D-glucosaminyl)asparagine residue in which the glucosamine residue may be further glycosylated, to yield a (substituted) N-acetyl-beta-D-glucosaminylamine and a peptide containing an aspartate residue.</text>
        <dbReference type="EC" id="3.5.1.52"/>
    </reaction>
</comment>
<dbReference type="InterPro" id="IPR036339">
    <property type="entry name" value="PUB-like_dom_sf"/>
</dbReference>
<evidence type="ECO:0000256" key="14">
    <source>
        <dbReference type="SAM" id="MobiDB-lite"/>
    </source>
</evidence>
<dbReference type="SMART" id="SM00580">
    <property type="entry name" value="PUG"/>
    <property type="match status" value="1"/>
</dbReference>
<evidence type="ECO:0000256" key="12">
    <source>
        <dbReference type="ARBA" id="ARBA00032901"/>
    </source>
</evidence>
<evidence type="ECO:0000256" key="1">
    <source>
        <dbReference type="ARBA" id="ARBA00001650"/>
    </source>
</evidence>
<reference evidence="16 17" key="1">
    <citation type="journal article" date="2017" name="Gigascience">
        <title>Genome sequence of the small brown planthopper, Laodelphax striatellus.</title>
        <authorList>
            <person name="Zhu J."/>
            <person name="Jiang F."/>
            <person name="Wang X."/>
            <person name="Yang P."/>
            <person name="Bao Y."/>
            <person name="Zhao W."/>
            <person name="Wang W."/>
            <person name="Lu H."/>
            <person name="Wang Q."/>
            <person name="Cui N."/>
            <person name="Li J."/>
            <person name="Chen X."/>
            <person name="Luo L."/>
            <person name="Yu J."/>
            <person name="Kang L."/>
            <person name="Cui F."/>
        </authorList>
    </citation>
    <scope>NUCLEOTIDE SEQUENCE [LARGE SCALE GENOMIC DNA]</scope>
    <source>
        <strain evidence="16">Lst14</strain>
    </source>
</reference>
<dbReference type="InterPro" id="IPR050883">
    <property type="entry name" value="PNGase"/>
</dbReference>
<dbReference type="GO" id="GO:0000224">
    <property type="term" value="F:peptide-N4-(N-acetyl-beta-glucosaminyl)asparagine amidase activity"/>
    <property type="evidence" value="ECO:0007669"/>
    <property type="project" value="UniProtKB-EC"/>
</dbReference>
<dbReference type="InterPro" id="IPR006588">
    <property type="entry name" value="Peptide_N_glycanase_PAW_dom"/>
</dbReference>
<dbReference type="SMR" id="A0A482XGH9"/>
<dbReference type="SUPFAM" id="SSF54001">
    <property type="entry name" value="Cysteine proteinases"/>
    <property type="match status" value="1"/>
</dbReference>
<dbReference type="InterPro" id="IPR038765">
    <property type="entry name" value="Papain-like_cys_pep_sf"/>
</dbReference>
<dbReference type="Pfam" id="PF01841">
    <property type="entry name" value="Transglut_core"/>
    <property type="match status" value="1"/>
</dbReference>
<dbReference type="STRING" id="195883.A0A482XGH9"/>
<feature type="domain" description="PAW" evidence="15">
    <location>
        <begin position="442"/>
        <end position="651"/>
    </location>
</feature>
<dbReference type="PANTHER" id="PTHR12143:SF19">
    <property type="entry name" value="PEPTIDE-N(4)-(N-ACETYL-BETA-GLUCOSAMINYL)ASPARAGINE AMIDASE"/>
    <property type="match status" value="1"/>
</dbReference>
<evidence type="ECO:0000256" key="13">
    <source>
        <dbReference type="PROSITE-ProRule" id="PRU00731"/>
    </source>
</evidence>
<dbReference type="SMART" id="SM00460">
    <property type="entry name" value="TGc"/>
    <property type="match status" value="1"/>
</dbReference>
<dbReference type="SUPFAM" id="SSF143503">
    <property type="entry name" value="PUG domain-like"/>
    <property type="match status" value="1"/>
</dbReference>
<dbReference type="Gene3D" id="2.60.120.1020">
    <property type="entry name" value="Peptide N glycanase, PAW domain"/>
    <property type="match status" value="1"/>
</dbReference>
<dbReference type="Pfam" id="PF09409">
    <property type="entry name" value="PUB"/>
    <property type="match status" value="1"/>
</dbReference>
<dbReference type="Gene3D" id="1.20.58.2190">
    <property type="match status" value="1"/>
</dbReference>
<evidence type="ECO:0000256" key="10">
    <source>
        <dbReference type="ARBA" id="ARBA00022833"/>
    </source>
</evidence>
<dbReference type="SUPFAM" id="SSF49785">
    <property type="entry name" value="Galactose-binding domain-like"/>
    <property type="match status" value="1"/>
</dbReference>
<keyword evidence="17" id="KW-1185">Reference proteome</keyword>
<keyword evidence="9" id="KW-0378">Hydrolase</keyword>
<comment type="cofactor">
    <cofactor evidence="2">
        <name>Zn(2+)</name>
        <dbReference type="ChEBI" id="CHEBI:29105"/>
    </cofactor>
</comment>
<accession>A0A482XGH9</accession>
<organism evidence="16 17">
    <name type="scientific">Laodelphax striatellus</name>
    <name type="common">Small brown planthopper</name>
    <name type="synonym">Delphax striatella</name>
    <dbReference type="NCBI Taxonomy" id="195883"/>
    <lineage>
        <taxon>Eukaryota</taxon>
        <taxon>Metazoa</taxon>
        <taxon>Ecdysozoa</taxon>
        <taxon>Arthropoda</taxon>
        <taxon>Hexapoda</taxon>
        <taxon>Insecta</taxon>
        <taxon>Pterygota</taxon>
        <taxon>Neoptera</taxon>
        <taxon>Paraneoptera</taxon>
        <taxon>Hemiptera</taxon>
        <taxon>Auchenorrhyncha</taxon>
        <taxon>Fulgoroidea</taxon>
        <taxon>Delphacidae</taxon>
        <taxon>Criomorphinae</taxon>
        <taxon>Laodelphax</taxon>
    </lineage>
</organism>